<dbReference type="SUPFAM" id="SSF54160">
    <property type="entry name" value="Chromo domain-like"/>
    <property type="match status" value="1"/>
</dbReference>
<sequence length="246" mass="28029">MTPSMKLLLTPSMPEHRPTLLYNYWTSFRGKTRQDVLGIGELYHPFRLLQHRHVGGQWQVLVQWLGYTDEGEDVSWEPAAKIRADAPDVLMDYCRYVKDDGENAALLGPIARMEANSEVKNQAAALATARRPAKRRRDSVIEQAMPPINRCRRSSRHGSTPATQRPLPGLSTSKCKQSPAVVRRTMMWFMDAFTVTDLQKVCRFVDEHCTGKLRLPLHSSGDWDGNATRSRWEYVFMVSPLGWSGK</sequence>
<evidence type="ECO:0000256" key="2">
    <source>
        <dbReference type="SAM" id="MobiDB-lite"/>
    </source>
</evidence>
<dbReference type="Gene3D" id="2.40.50.40">
    <property type="match status" value="1"/>
</dbReference>
<dbReference type="RefSeq" id="XP_060424557.1">
    <property type="nucleotide sequence ID" value="XM_060566850.1"/>
</dbReference>
<dbReference type="EMBL" id="JAHMHR010000056">
    <property type="protein sequence ID" value="KAK1659793.1"/>
    <property type="molecule type" value="Genomic_DNA"/>
</dbReference>
<dbReference type="PROSITE" id="PS50013">
    <property type="entry name" value="CHROMO_2"/>
    <property type="match status" value="1"/>
</dbReference>
<comment type="caution">
    <text evidence="4">The sequence shown here is derived from an EMBL/GenBank/DDBJ whole genome shotgun (WGS) entry which is preliminary data.</text>
</comment>
<comment type="subunit">
    <text evidence="1">Component of the NuA4 histone acetyltransferase complex.</text>
</comment>
<evidence type="ECO:0000313" key="4">
    <source>
        <dbReference type="EMBL" id="KAK1659793.1"/>
    </source>
</evidence>
<name>A0AAJ0ESS6_9PEZI</name>
<keyword evidence="5" id="KW-1185">Reference proteome</keyword>
<dbReference type="Proteomes" id="UP001224890">
    <property type="component" value="Unassembled WGS sequence"/>
</dbReference>
<reference evidence="4" key="1">
    <citation type="submission" date="2021-06" db="EMBL/GenBank/DDBJ databases">
        <title>Comparative genomics, transcriptomics and evolutionary studies reveal genomic signatures of adaptation to plant cell wall in hemibiotrophic fungi.</title>
        <authorList>
            <consortium name="DOE Joint Genome Institute"/>
            <person name="Baroncelli R."/>
            <person name="Diaz J.F."/>
            <person name="Benocci T."/>
            <person name="Peng M."/>
            <person name="Battaglia E."/>
            <person name="Haridas S."/>
            <person name="Andreopoulos W."/>
            <person name="Labutti K."/>
            <person name="Pangilinan J."/>
            <person name="Floch G.L."/>
            <person name="Makela M.R."/>
            <person name="Henrissat B."/>
            <person name="Grigoriev I.V."/>
            <person name="Crouch J.A."/>
            <person name="De Vries R.P."/>
            <person name="Sukno S.A."/>
            <person name="Thon M.R."/>
        </authorList>
    </citation>
    <scope>NUCLEOTIDE SEQUENCE</scope>
    <source>
        <strain evidence="4">CBS 193.32</strain>
    </source>
</reference>
<evidence type="ECO:0000259" key="3">
    <source>
        <dbReference type="PROSITE" id="PS50013"/>
    </source>
</evidence>
<dbReference type="InterPro" id="IPR000953">
    <property type="entry name" value="Chromo/chromo_shadow_dom"/>
</dbReference>
<dbReference type="CDD" id="cd00024">
    <property type="entry name" value="CD_CSD"/>
    <property type="match status" value="1"/>
</dbReference>
<feature type="domain" description="Chromo" evidence="3">
    <location>
        <begin position="43"/>
        <end position="93"/>
    </location>
</feature>
<dbReference type="GeneID" id="85451376"/>
<dbReference type="AlphaFoldDB" id="A0AAJ0ESS6"/>
<evidence type="ECO:0000313" key="5">
    <source>
        <dbReference type="Proteomes" id="UP001224890"/>
    </source>
</evidence>
<dbReference type="GO" id="GO:0006338">
    <property type="term" value="P:chromatin remodeling"/>
    <property type="evidence" value="ECO:0007669"/>
    <property type="project" value="UniProtKB-ARBA"/>
</dbReference>
<evidence type="ECO:0000256" key="1">
    <source>
        <dbReference type="ARBA" id="ARBA00011353"/>
    </source>
</evidence>
<gene>
    <name evidence="4" type="ORF">BDP55DRAFT_331530</name>
</gene>
<feature type="region of interest" description="Disordered" evidence="2">
    <location>
        <begin position="150"/>
        <end position="174"/>
    </location>
</feature>
<organism evidence="4 5">
    <name type="scientific">Colletotrichum godetiae</name>
    <dbReference type="NCBI Taxonomy" id="1209918"/>
    <lineage>
        <taxon>Eukaryota</taxon>
        <taxon>Fungi</taxon>
        <taxon>Dikarya</taxon>
        <taxon>Ascomycota</taxon>
        <taxon>Pezizomycotina</taxon>
        <taxon>Sordariomycetes</taxon>
        <taxon>Hypocreomycetidae</taxon>
        <taxon>Glomerellales</taxon>
        <taxon>Glomerellaceae</taxon>
        <taxon>Colletotrichum</taxon>
        <taxon>Colletotrichum acutatum species complex</taxon>
    </lineage>
</organism>
<accession>A0AAJ0ESS6</accession>
<dbReference type="InterPro" id="IPR016197">
    <property type="entry name" value="Chromo-like_dom_sf"/>
</dbReference>
<proteinExistence type="predicted"/>
<protein>
    <recommendedName>
        <fullName evidence="3">Chromo domain-containing protein</fullName>
    </recommendedName>
</protein>